<sequence>MSQNVLMPKATAVWLIENTSLAFNQVAEFCGLHPLEVQGIANEDVAKGIRGVDPIAGGFLSREEIAKGEADETYKLNVVEQKRIDLPQMKKRGARYTPIARRQDRPDAINWFLKNHPEVPDSKIVKLIGTTKSTIDQVRNRTHWNSSQIKPVDPVTIGLCTQIELDAVVADAAAAKARSDARAAKAEAKTLKTAQETVPAETYVQPASDEG</sequence>
<protein>
    <recommendedName>
        <fullName evidence="4">Cytoplasmic protein</fullName>
    </recommendedName>
</protein>
<evidence type="ECO:0000313" key="3">
    <source>
        <dbReference type="Proteomes" id="UP000431269"/>
    </source>
</evidence>
<reference evidence="3" key="1">
    <citation type="submission" date="2019-12" db="EMBL/GenBank/DDBJ databases">
        <title>Complete genome of Terracaulis silvestris 0127_4.</title>
        <authorList>
            <person name="Vieira S."/>
            <person name="Riedel T."/>
            <person name="Sproer C."/>
            <person name="Pascual J."/>
            <person name="Boedeker C."/>
            <person name="Overmann J."/>
        </authorList>
    </citation>
    <scope>NUCLEOTIDE SEQUENCE [LARGE SCALE GENOMIC DNA]</scope>
    <source>
        <strain evidence="3">0127_4</strain>
    </source>
</reference>
<feature type="region of interest" description="Disordered" evidence="1">
    <location>
        <begin position="189"/>
        <end position="211"/>
    </location>
</feature>
<evidence type="ECO:0000256" key="1">
    <source>
        <dbReference type="SAM" id="MobiDB-lite"/>
    </source>
</evidence>
<organism evidence="2 3">
    <name type="scientific">Terricaulis silvestris</name>
    <dbReference type="NCBI Taxonomy" id="2686094"/>
    <lineage>
        <taxon>Bacteria</taxon>
        <taxon>Pseudomonadati</taxon>
        <taxon>Pseudomonadota</taxon>
        <taxon>Alphaproteobacteria</taxon>
        <taxon>Caulobacterales</taxon>
        <taxon>Caulobacteraceae</taxon>
        <taxon>Terricaulis</taxon>
    </lineage>
</organism>
<evidence type="ECO:0000313" key="2">
    <source>
        <dbReference type="EMBL" id="QGZ94126.1"/>
    </source>
</evidence>
<dbReference type="Pfam" id="PF06242">
    <property type="entry name" value="TrcR"/>
    <property type="match status" value="1"/>
</dbReference>
<dbReference type="RefSeq" id="WP_228445855.1">
    <property type="nucleotide sequence ID" value="NZ_CP047045.1"/>
</dbReference>
<accession>A0A6I6MLN3</accession>
<name>A0A6I6MLN3_9CAUL</name>
<evidence type="ECO:0008006" key="4">
    <source>
        <dbReference type="Google" id="ProtNLM"/>
    </source>
</evidence>
<keyword evidence="3" id="KW-1185">Reference proteome</keyword>
<dbReference type="Proteomes" id="UP000431269">
    <property type="component" value="Chromosome"/>
</dbReference>
<dbReference type="EMBL" id="CP047045">
    <property type="protein sequence ID" value="QGZ94126.1"/>
    <property type="molecule type" value="Genomic_DNA"/>
</dbReference>
<dbReference type="KEGG" id="tsv:DSM104635_00942"/>
<dbReference type="InterPro" id="IPR010421">
    <property type="entry name" value="TrcR"/>
</dbReference>
<dbReference type="AlphaFoldDB" id="A0A6I6MLN3"/>
<proteinExistence type="predicted"/>
<gene>
    <name evidence="2" type="ORF">DSM104635_00942</name>
</gene>